<reference evidence="1" key="1">
    <citation type="journal article" date="2014" name="Int. J. Syst. Evol. Microbiol.">
        <title>Complete genome sequence of Corynebacterium casei LMG S-19264T (=DSM 44701T), isolated from a smear-ripened cheese.</title>
        <authorList>
            <consortium name="US DOE Joint Genome Institute (JGI-PGF)"/>
            <person name="Walter F."/>
            <person name="Albersmeier A."/>
            <person name="Kalinowski J."/>
            <person name="Ruckert C."/>
        </authorList>
    </citation>
    <scope>NUCLEOTIDE SEQUENCE</scope>
    <source>
        <strain evidence="1">JCM 4386</strain>
    </source>
</reference>
<comment type="caution">
    <text evidence="1">The sequence shown here is derived from an EMBL/GenBank/DDBJ whole genome shotgun (WGS) entry which is preliminary data.</text>
</comment>
<dbReference type="EMBL" id="BMTL01000031">
    <property type="protein sequence ID" value="GGS14723.1"/>
    <property type="molecule type" value="Genomic_DNA"/>
</dbReference>
<evidence type="ECO:0000313" key="2">
    <source>
        <dbReference type="Proteomes" id="UP000606194"/>
    </source>
</evidence>
<evidence type="ECO:0008006" key="3">
    <source>
        <dbReference type="Google" id="ProtNLM"/>
    </source>
</evidence>
<organism evidence="1 2">
    <name type="scientific">Streptomyces humidus</name>
    <dbReference type="NCBI Taxonomy" id="52259"/>
    <lineage>
        <taxon>Bacteria</taxon>
        <taxon>Bacillati</taxon>
        <taxon>Actinomycetota</taxon>
        <taxon>Actinomycetes</taxon>
        <taxon>Kitasatosporales</taxon>
        <taxon>Streptomycetaceae</taxon>
        <taxon>Streptomyces</taxon>
    </lineage>
</organism>
<reference evidence="1" key="2">
    <citation type="submission" date="2020-09" db="EMBL/GenBank/DDBJ databases">
        <authorList>
            <person name="Sun Q."/>
            <person name="Ohkuma M."/>
        </authorList>
    </citation>
    <scope>NUCLEOTIDE SEQUENCE</scope>
    <source>
        <strain evidence="1">JCM 4386</strain>
    </source>
</reference>
<dbReference type="AlphaFoldDB" id="A0A918G352"/>
<protein>
    <recommendedName>
        <fullName evidence="3">Transposase</fullName>
    </recommendedName>
</protein>
<proteinExistence type="predicted"/>
<name>A0A918G352_9ACTN</name>
<sequence>MANPIRDAKALPESVEGRTWSRRGRTPLVRVPGTGSGRVLMAGMICFRPGRETRLIYRTRTYRGRTGEKKGFRAREFADLLSSARRDLGGAPLIVVWDKPLRSRIEGATGRLRRLPTTA</sequence>
<keyword evidence="2" id="KW-1185">Reference proteome</keyword>
<evidence type="ECO:0000313" key="1">
    <source>
        <dbReference type="EMBL" id="GGS14723.1"/>
    </source>
</evidence>
<dbReference type="Proteomes" id="UP000606194">
    <property type="component" value="Unassembled WGS sequence"/>
</dbReference>
<gene>
    <name evidence="1" type="ORF">GCM10010269_62360</name>
</gene>
<accession>A0A918G352</accession>